<proteinExistence type="predicted"/>
<dbReference type="AlphaFoldDB" id="A0A8B3CJI8"/>
<organism evidence="1 2">
    <name type="scientific">Leptospira stimsonii</name>
    <dbReference type="NCBI Taxonomy" id="2202203"/>
    <lineage>
        <taxon>Bacteria</taxon>
        <taxon>Pseudomonadati</taxon>
        <taxon>Spirochaetota</taxon>
        <taxon>Spirochaetia</taxon>
        <taxon>Leptospirales</taxon>
        <taxon>Leptospiraceae</taxon>
        <taxon>Leptospira</taxon>
    </lineage>
</organism>
<dbReference type="EMBL" id="QHCS01000008">
    <property type="protein sequence ID" value="RHX83456.1"/>
    <property type="molecule type" value="Genomic_DNA"/>
</dbReference>
<sequence length="61" mass="7361">MLNNPGTNKEDFVKRVRFQSKKRFRKSFPFLGKKLSKGRIPKVLPLCFSQRKFFFYKKIGF</sequence>
<evidence type="ECO:0000313" key="1">
    <source>
        <dbReference type="EMBL" id="RHX83456.1"/>
    </source>
</evidence>
<comment type="caution">
    <text evidence="1">The sequence shown here is derived from an EMBL/GenBank/DDBJ whole genome shotgun (WGS) entry which is preliminary data.</text>
</comment>
<dbReference type="Proteomes" id="UP000266669">
    <property type="component" value="Unassembled WGS sequence"/>
</dbReference>
<protein>
    <submittedName>
        <fullName evidence="1">Uncharacterized protein</fullName>
    </submittedName>
</protein>
<evidence type="ECO:0000313" key="2">
    <source>
        <dbReference type="Proteomes" id="UP000266669"/>
    </source>
</evidence>
<reference evidence="2" key="1">
    <citation type="submission" date="2018-05" db="EMBL/GenBank/DDBJ databases">
        <title>Leptospira yasudae sp. nov. and Leptospira stimsonii sp. nov., two pathogenic species of the genus Leptospira isolated from environmental sources.</title>
        <authorList>
            <person name="Casanovas-Massana A."/>
            <person name="Hamond C."/>
            <person name="Santos L.A."/>
            <person name="Hacker K.P."/>
            <person name="Balassiano I."/>
            <person name="Medeiros M.A."/>
            <person name="Reis M.G."/>
            <person name="Ko A.I."/>
            <person name="Wunder E.A."/>
        </authorList>
    </citation>
    <scope>NUCLEOTIDE SEQUENCE [LARGE SCALE GENOMIC DNA]</scope>
    <source>
        <strain evidence="2">AMB6-RJ</strain>
    </source>
</reference>
<accession>A0A8B3CJI8</accession>
<gene>
    <name evidence="1" type="ORF">DLM78_20845</name>
</gene>
<name>A0A8B3CJI8_9LEPT</name>